<feature type="transmembrane region" description="Helical" evidence="12">
    <location>
        <begin position="190"/>
        <end position="210"/>
    </location>
</feature>
<feature type="transmembrane region" description="Helical" evidence="12">
    <location>
        <begin position="443"/>
        <end position="463"/>
    </location>
</feature>
<feature type="transmembrane region" description="Helical" evidence="12">
    <location>
        <begin position="159"/>
        <end position="178"/>
    </location>
</feature>
<evidence type="ECO:0000256" key="1">
    <source>
        <dbReference type="ARBA" id="ARBA00004651"/>
    </source>
</evidence>
<comment type="subcellular location">
    <subcellularLocation>
        <location evidence="1">Cell membrane</location>
        <topology evidence="1">Multi-pass membrane protein</topology>
    </subcellularLocation>
</comment>
<evidence type="ECO:0000256" key="11">
    <source>
        <dbReference type="RuleBase" id="RU362091"/>
    </source>
</evidence>
<dbReference type="RefSeq" id="XP_009053248.1">
    <property type="nucleotide sequence ID" value="XM_009055000.1"/>
</dbReference>
<dbReference type="GO" id="GO:0006814">
    <property type="term" value="P:sodium ion transport"/>
    <property type="evidence" value="ECO:0007669"/>
    <property type="project" value="UniProtKB-KW"/>
</dbReference>
<keyword evidence="6 12" id="KW-1133">Transmembrane helix</keyword>
<dbReference type="EMBL" id="KB201549">
    <property type="protein sequence ID" value="ESO96133.1"/>
    <property type="molecule type" value="Genomic_DNA"/>
</dbReference>
<dbReference type="PROSITE" id="PS50283">
    <property type="entry name" value="NA_SOLUT_SYMP_3"/>
    <property type="match status" value="1"/>
</dbReference>
<evidence type="ECO:0000256" key="2">
    <source>
        <dbReference type="ARBA" id="ARBA00006434"/>
    </source>
</evidence>
<evidence type="ECO:0000313" key="14">
    <source>
        <dbReference type="Proteomes" id="UP000030746"/>
    </source>
</evidence>
<feature type="transmembrane region" description="Helical" evidence="12">
    <location>
        <begin position="277"/>
        <end position="303"/>
    </location>
</feature>
<organism evidence="13 14">
    <name type="scientific">Lottia gigantea</name>
    <name type="common">Giant owl limpet</name>
    <dbReference type="NCBI Taxonomy" id="225164"/>
    <lineage>
        <taxon>Eukaryota</taxon>
        <taxon>Metazoa</taxon>
        <taxon>Spiralia</taxon>
        <taxon>Lophotrochozoa</taxon>
        <taxon>Mollusca</taxon>
        <taxon>Gastropoda</taxon>
        <taxon>Patellogastropoda</taxon>
        <taxon>Lottioidea</taxon>
        <taxon>Lottiidae</taxon>
        <taxon>Lottia</taxon>
    </lineage>
</organism>
<dbReference type="GO" id="GO:0015293">
    <property type="term" value="F:symporter activity"/>
    <property type="evidence" value="ECO:0007669"/>
    <property type="project" value="TreeGrafter"/>
</dbReference>
<accession>V3ZX78</accession>
<dbReference type="PANTHER" id="PTHR42985">
    <property type="entry name" value="SODIUM-COUPLED MONOCARBOXYLATE TRANSPORTER"/>
    <property type="match status" value="1"/>
</dbReference>
<dbReference type="GeneID" id="20238306"/>
<evidence type="ECO:0000256" key="12">
    <source>
        <dbReference type="SAM" id="Phobius"/>
    </source>
</evidence>
<proteinExistence type="inferred from homology"/>
<name>V3ZX78_LOTGI</name>
<keyword evidence="10" id="KW-0739">Sodium transport</keyword>
<feature type="transmembrane region" description="Helical" evidence="12">
    <location>
        <begin position="83"/>
        <end position="108"/>
    </location>
</feature>
<dbReference type="NCBIfam" id="TIGR00813">
    <property type="entry name" value="sss"/>
    <property type="match status" value="1"/>
</dbReference>
<keyword evidence="9 12" id="KW-0472">Membrane</keyword>
<reference evidence="13 14" key="1">
    <citation type="journal article" date="2013" name="Nature">
        <title>Insights into bilaterian evolution from three spiralian genomes.</title>
        <authorList>
            <person name="Simakov O."/>
            <person name="Marletaz F."/>
            <person name="Cho S.J."/>
            <person name="Edsinger-Gonzales E."/>
            <person name="Havlak P."/>
            <person name="Hellsten U."/>
            <person name="Kuo D.H."/>
            <person name="Larsson T."/>
            <person name="Lv J."/>
            <person name="Arendt D."/>
            <person name="Savage R."/>
            <person name="Osoegawa K."/>
            <person name="de Jong P."/>
            <person name="Grimwood J."/>
            <person name="Chapman J.A."/>
            <person name="Shapiro H."/>
            <person name="Aerts A."/>
            <person name="Otillar R.P."/>
            <person name="Terry A.Y."/>
            <person name="Boore J.L."/>
            <person name="Grigoriev I.V."/>
            <person name="Lindberg D.R."/>
            <person name="Seaver E.C."/>
            <person name="Weisblat D.A."/>
            <person name="Putnam N.H."/>
            <person name="Rokhsar D.S."/>
        </authorList>
    </citation>
    <scope>NUCLEOTIDE SEQUENCE [LARGE SCALE GENOMIC DNA]</scope>
</reference>
<evidence type="ECO:0000256" key="5">
    <source>
        <dbReference type="ARBA" id="ARBA00022692"/>
    </source>
</evidence>
<dbReference type="HOGENOM" id="CLU_018808_11_1_1"/>
<dbReference type="CTD" id="20238306"/>
<keyword evidence="7" id="KW-0915">Sodium</keyword>
<feature type="transmembrane region" description="Helical" evidence="12">
    <location>
        <begin position="52"/>
        <end position="71"/>
    </location>
</feature>
<keyword evidence="5 12" id="KW-0812">Transmembrane</keyword>
<dbReference type="Gene3D" id="1.20.1730.10">
    <property type="entry name" value="Sodium/glucose cotransporter"/>
    <property type="match status" value="1"/>
</dbReference>
<evidence type="ECO:0000256" key="4">
    <source>
        <dbReference type="ARBA" id="ARBA00022475"/>
    </source>
</evidence>
<feature type="transmembrane region" description="Helical" evidence="12">
    <location>
        <begin position="527"/>
        <end position="550"/>
    </location>
</feature>
<dbReference type="GO" id="GO:0005886">
    <property type="term" value="C:plasma membrane"/>
    <property type="evidence" value="ECO:0007669"/>
    <property type="project" value="UniProtKB-SubCell"/>
</dbReference>
<feature type="transmembrane region" description="Helical" evidence="12">
    <location>
        <begin position="239"/>
        <end position="257"/>
    </location>
</feature>
<evidence type="ECO:0000313" key="13">
    <source>
        <dbReference type="EMBL" id="ESO96133.1"/>
    </source>
</evidence>
<keyword evidence="3" id="KW-0813">Transport</keyword>
<dbReference type="Pfam" id="PF00474">
    <property type="entry name" value="SSF"/>
    <property type="match status" value="1"/>
</dbReference>
<dbReference type="PANTHER" id="PTHR42985:SF40">
    <property type="entry name" value="LD47995P-RELATED"/>
    <property type="match status" value="1"/>
</dbReference>
<protein>
    <submittedName>
        <fullName evidence="13">Uncharacterized protein</fullName>
    </submittedName>
</protein>
<evidence type="ECO:0000256" key="6">
    <source>
        <dbReference type="ARBA" id="ARBA00022989"/>
    </source>
</evidence>
<feature type="transmembrane region" description="Helical" evidence="12">
    <location>
        <begin position="410"/>
        <end position="431"/>
    </location>
</feature>
<evidence type="ECO:0000256" key="8">
    <source>
        <dbReference type="ARBA" id="ARBA00023065"/>
    </source>
</evidence>
<keyword evidence="8" id="KW-0406">Ion transport</keyword>
<feature type="transmembrane region" description="Helical" evidence="12">
    <location>
        <begin position="383"/>
        <end position="404"/>
    </location>
</feature>
<evidence type="ECO:0000256" key="9">
    <source>
        <dbReference type="ARBA" id="ARBA00023136"/>
    </source>
</evidence>
<dbReference type="AlphaFoldDB" id="V3ZX78"/>
<dbReference type="InterPro" id="IPR001734">
    <property type="entry name" value="Na/solute_symporter"/>
</dbReference>
<keyword evidence="4" id="KW-1003">Cell membrane</keyword>
<feature type="transmembrane region" description="Helical" evidence="12">
    <location>
        <begin position="340"/>
        <end position="363"/>
    </location>
</feature>
<evidence type="ECO:0000256" key="10">
    <source>
        <dbReference type="ARBA" id="ARBA00023201"/>
    </source>
</evidence>
<dbReference type="Proteomes" id="UP000030746">
    <property type="component" value="Unassembled WGS sequence"/>
</dbReference>
<feature type="transmembrane region" description="Helical" evidence="12">
    <location>
        <begin position="128"/>
        <end position="153"/>
    </location>
</feature>
<dbReference type="InterPro" id="IPR051163">
    <property type="entry name" value="Sodium:Solute_Symporter_SSF"/>
</dbReference>
<dbReference type="InterPro" id="IPR038377">
    <property type="entry name" value="Na/Glc_symporter_sf"/>
</dbReference>
<dbReference type="OMA" id="RYGIQWI"/>
<keyword evidence="14" id="KW-1185">Reference proteome</keyword>
<sequence>MVNPDHKFHLADLILFGLTIVISIGIGIYHAFSGGRQRTTSEYLVGGRKMSFIPVAISLMVSFESSIMMLGVPAEVYVFGIQWWIACLGFFTANICGIFLVVPILHPLGLTSVYEYLEIRFKSKAPRIMGTILGILSTLWYMGVVLFGPGIALEAVTGFPKWASICLIALAAAIYTSIGGLKAVIWTDVFQAVVMFCGCFALLIKATIYAGGPTAVWEKGEAGGRFNFFVFDTDFTVRHTFWGLYFGSLLRGMGMVFNQSTCQRITSTPTLRAAYRVLFITSPLHIVALSLAAYEGIVAFAYYTTVRCDPLESGQITNPNQIIPYMVMDIFRSLPGMPGLFLASLFSASLSTLSTGLSGLSAIFLQDIVKEKFKTLSEFRSTLVAKISVIISAVLASGIAIVIGEIGGTMIQISGSVISAFSGPLTGLFLLGVLCPWANSKGAVAGSMISMVFCSWLGMGSSFSRTLRKTPWLPLAPIDHCPVDNSTFIEYNMTSPYMYNPTVNVTEVYATELPEPQGLDRMYAISYTWFGAIGVILAFVAGAIISLLTGSMDKEDIDPRLMVPILIKLGSCLPKSVKRFLRFDLDLTKKREKKIMYTREAEVIVNEKPPKIIMPEEMTLLNQNKTKS</sequence>
<gene>
    <name evidence="13" type="ORF">LOTGIDRAFT_160120</name>
</gene>
<dbReference type="CDD" id="cd11492">
    <property type="entry name" value="SLC5sbd_NIS-SMVT"/>
    <property type="match status" value="1"/>
</dbReference>
<evidence type="ECO:0000256" key="3">
    <source>
        <dbReference type="ARBA" id="ARBA00022448"/>
    </source>
</evidence>
<feature type="transmembrane region" description="Helical" evidence="12">
    <location>
        <begin position="13"/>
        <end position="32"/>
    </location>
</feature>
<dbReference type="KEGG" id="lgi:LOTGIDRAFT_160120"/>
<dbReference type="OrthoDB" id="6142122at2759"/>
<comment type="similarity">
    <text evidence="2 11">Belongs to the sodium:solute symporter (SSF) (TC 2.A.21) family.</text>
</comment>
<evidence type="ECO:0000256" key="7">
    <source>
        <dbReference type="ARBA" id="ARBA00023053"/>
    </source>
</evidence>